<dbReference type="HOGENOM" id="CLU_2007270_0_0_1"/>
<sequence>MKRKRLFLLFETQIQIRIYAIVVAIVVVVVDRVRLLSSKSNINQQYGVELQRYESSVQISDVTFRRFKFTFAGDIAINMKCTGCSNIILDQINIVSSQGRNPIKALCKKFHRIIYSVIPKVLCI</sequence>
<reference evidence="4 6" key="1">
    <citation type="journal article" date="2011" name="Nature">
        <title>The Medicago genome provides insight into the evolution of rhizobial symbioses.</title>
        <authorList>
            <person name="Young N.D."/>
            <person name="Debelle F."/>
            <person name="Oldroyd G.E."/>
            <person name="Geurts R."/>
            <person name="Cannon S.B."/>
            <person name="Udvardi M.K."/>
            <person name="Benedito V.A."/>
            <person name="Mayer K.F."/>
            <person name="Gouzy J."/>
            <person name="Schoof H."/>
            <person name="Van de Peer Y."/>
            <person name="Proost S."/>
            <person name="Cook D.R."/>
            <person name="Meyers B.C."/>
            <person name="Spannagl M."/>
            <person name="Cheung F."/>
            <person name="De Mita S."/>
            <person name="Krishnakumar V."/>
            <person name="Gundlach H."/>
            <person name="Zhou S."/>
            <person name="Mudge J."/>
            <person name="Bharti A.K."/>
            <person name="Murray J.D."/>
            <person name="Naoumkina M.A."/>
            <person name="Rosen B."/>
            <person name="Silverstein K.A."/>
            <person name="Tang H."/>
            <person name="Rombauts S."/>
            <person name="Zhao P.X."/>
            <person name="Zhou P."/>
            <person name="Barbe V."/>
            <person name="Bardou P."/>
            <person name="Bechner M."/>
            <person name="Bellec A."/>
            <person name="Berger A."/>
            <person name="Berges H."/>
            <person name="Bidwell S."/>
            <person name="Bisseling T."/>
            <person name="Choisne N."/>
            <person name="Couloux A."/>
            <person name="Denny R."/>
            <person name="Deshpande S."/>
            <person name="Dai X."/>
            <person name="Doyle J.J."/>
            <person name="Dudez A.M."/>
            <person name="Farmer A.D."/>
            <person name="Fouteau S."/>
            <person name="Franken C."/>
            <person name="Gibelin C."/>
            <person name="Gish J."/>
            <person name="Goldstein S."/>
            <person name="Gonzalez A.J."/>
            <person name="Green P.J."/>
            <person name="Hallab A."/>
            <person name="Hartog M."/>
            <person name="Hua A."/>
            <person name="Humphray S.J."/>
            <person name="Jeong D.H."/>
            <person name="Jing Y."/>
            <person name="Jocker A."/>
            <person name="Kenton S.M."/>
            <person name="Kim D.J."/>
            <person name="Klee K."/>
            <person name="Lai H."/>
            <person name="Lang C."/>
            <person name="Lin S."/>
            <person name="Macmil S.L."/>
            <person name="Magdelenat G."/>
            <person name="Matthews L."/>
            <person name="McCorrison J."/>
            <person name="Monaghan E.L."/>
            <person name="Mun J.H."/>
            <person name="Najar F.Z."/>
            <person name="Nicholson C."/>
            <person name="Noirot C."/>
            <person name="O'Bleness M."/>
            <person name="Paule C.R."/>
            <person name="Poulain J."/>
            <person name="Prion F."/>
            <person name="Qin B."/>
            <person name="Qu C."/>
            <person name="Retzel E.F."/>
            <person name="Riddle C."/>
            <person name="Sallet E."/>
            <person name="Samain S."/>
            <person name="Samson N."/>
            <person name="Sanders I."/>
            <person name="Saurat O."/>
            <person name="Scarpelli C."/>
            <person name="Schiex T."/>
            <person name="Segurens B."/>
            <person name="Severin A.J."/>
            <person name="Sherrier D.J."/>
            <person name="Shi R."/>
            <person name="Sims S."/>
            <person name="Singer S.R."/>
            <person name="Sinharoy S."/>
            <person name="Sterck L."/>
            <person name="Viollet A."/>
            <person name="Wang B.B."/>
            <person name="Wang K."/>
            <person name="Wang M."/>
            <person name="Wang X."/>
            <person name="Warfsmann J."/>
            <person name="Weissenbach J."/>
            <person name="White D.D."/>
            <person name="White J.D."/>
            <person name="Wiley G.B."/>
            <person name="Wincker P."/>
            <person name="Xing Y."/>
            <person name="Yang L."/>
            <person name="Yao Z."/>
            <person name="Ying F."/>
            <person name="Zhai J."/>
            <person name="Zhou L."/>
            <person name="Zuber A."/>
            <person name="Denarie J."/>
            <person name="Dixon R.A."/>
            <person name="May G.D."/>
            <person name="Schwartz D.C."/>
            <person name="Rogers J."/>
            <person name="Quetier F."/>
            <person name="Town C.D."/>
            <person name="Roe B.A."/>
        </authorList>
    </citation>
    <scope>NUCLEOTIDE SEQUENCE [LARGE SCALE GENOMIC DNA]</scope>
    <source>
        <strain evidence="4">A17</strain>
        <strain evidence="5 6">cv. Jemalong A17</strain>
    </source>
</reference>
<organism evidence="4 6">
    <name type="scientific">Medicago truncatula</name>
    <name type="common">Barrel medic</name>
    <name type="synonym">Medicago tribuloides</name>
    <dbReference type="NCBI Taxonomy" id="3880"/>
    <lineage>
        <taxon>Eukaryota</taxon>
        <taxon>Viridiplantae</taxon>
        <taxon>Streptophyta</taxon>
        <taxon>Embryophyta</taxon>
        <taxon>Tracheophyta</taxon>
        <taxon>Spermatophyta</taxon>
        <taxon>Magnoliopsida</taxon>
        <taxon>eudicotyledons</taxon>
        <taxon>Gunneridae</taxon>
        <taxon>Pentapetalae</taxon>
        <taxon>rosids</taxon>
        <taxon>fabids</taxon>
        <taxon>Fabales</taxon>
        <taxon>Fabaceae</taxon>
        <taxon>Papilionoideae</taxon>
        <taxon>50 kb inversion clade</taxon>
        <taxon>NPAAA clade</taxon>
        <taxon>Hologalegina</taxon>
        <taxon>IRL clade</taxon>
        <taxon>Trifolieae</taxon>
        <taxon>Medicago</taxon>
    </lineage>
</organism>
<dbReference type="Gene3D" id="2.160.20.10">
    <property type="entry name" value="Single-stranded right-handed beta-helix, Pectin lyase-like"/>
    <property type="match status" value="1"/>
</dbReference>
<evidence type="ECO:0000313" key="5">
    <source>
        <dbReference type="EnsemblPlants" id="AES63070"/>
    </source>
</evidence>
<dbReference type="InterPro" id="IPR012334">
    <property type="entry name" value="Pectin_lyas_fold"/>
</dbReference>
<keyword evidence="3" id="KW-1133">Transmembrane helix</keyword>
<proteinExistence type="predicted"/>
<dbReference type="PaxDb" id="3880-AES63070"/>
<dbReference type="EnsemblPlants" id="AES63070">
    <property type="protein sequence ID" value="AES63070"/>
    <property type="gene ID" value="MTR_1g116390"/>
</dbReference>
<gene>
    <name evidence="4" type="ordered locus">MTR_1g116390</name>
</gene>
<dbReference type="Proteomes" id="UP000002051">
    <property type="component" value="Unassembled WGS sequence"/>
</dbReference>
<dbReference type="SUPFAM" id="SSF51126">
    <property type="entry name" value="Pectin lyase-like"/>
    <property type="match status" value="1"/>
</dbReference>
<evidence type="ECO:0000256" key="3">
    <source>
        <dbReference type="SAM" id="Phobius"/>
    </source>
</evidence>
<evidence type="ECO:0000313" key="6">
    <source>
        <dbReference type="Proteomes" id="UP000002051"/>
    </source>
</evidence>
<evidence type="ECO:0000313" key="4">
    <source>
        <dbReference type="EMBL" id="AES63070.1"/>
    </source>
</evidence>
<protein>
    <submittedName>
        <fullName evidence="4">Transmembrane protein, putative</fullName>
    </submittedName>
</protein>
<reference evidence="5" key="3">
    <citation type="submission" date="2015-04" db="UniProtKB">
        <authorList>
            <consortium name="EnsemblPlants"/>
        </authorList>
    </citation>
    <scope>IDENTIFICATION</scope>
    <source>
        <strain evidence="5">cv. Jemalong A17</strain>
    </source>
</reference>
<keyword evidence="3" id="KW-0472">Membrane</keyword>
<evidence type="ECO:0000256" key="2">
    <source>
        <dbReference type="ARBA" id="ARBA00022512"/>
    </source>
</evidence>
<evidence type="ECO:0000256" key="1">
    <source>
        <dbReference type="ARBA" id="ARBA00004191"/>
    </source>
</evidence>
<keyword evidence="2" id="KW-0134">Cell wall</keyword>
<keyword evidence="6" id="KW-1185">Reference proteome</keyword>
<name>G7IAY4_MEDTR</name>
<dbReference type="AlphaFoldDB" id="G7IAY4"/>
<accession>G7IAY4</accession>
<keyword evidence="3 4" id="KW-0812">Transmembrane</keyword>
<feature type="transmembrane region" description="Helical" evidence="3">
    <location>
        <begin position="12"/>
        <end position="30"/>
    </location>
</feature>
<dbReference type="EMBL" id="CM001217">
    <property type="protein sequence ID" value="AES63070.1"/>
    <property type="molecule type" value="Genomic_DNA"/>
</dbReference>
<dbReference type="InterPro" id="IPR011050">
    <property type="entry name" value="Pectin_lyase_fold/virulence"/>
</dbReference>
<keyword evidence="2" id="KW-0964">Secreted</keyword>
<reference evidence="4 6" key="2">
    <citation type="journal article" date="2014" name="BMC Genomics">
        <title>An improved genome release (version Mt4.0) for the model legume Medicago truncatula.</title>
        <authorList>
            <person name="Tang H."/>
            <person name="Krishnakumar V."/>
            <person name="Bidwell S."/>
            <person name="Rosen B."/>
            <person name="Chan A."/>
            <person name="Zhou S."/>
            <person name="Gentzbittel L."/>
            <person name="Childs K.L."/>
            <person name="Yandell M."/>
            <person name="Gundlach H."/>
            <person name="Mayer K.F."/>
            <person name="Schwartz D.C."/>
            <person name="Town C.D."/>
        </authorList>
    </citation>
    <scope>GENOME REANNOTATION</scope>
    <source>
        <strain evidence="5 6">cv. Jemalong A17</strain>
    </source>
</reference>
<comment type="subcellular location">
    <subcellularLocation>
        <location evidence="1">Secreted</location>
        <location evidence="1">Cell wall</location>
    </subcellularLocation>
</comment>